<gene>
    <name evidence="5" type="ORF">FTX54_006060</name>
</gene>
<dbReference type="KEGG" id="ahal:FTX54_006060"/>
<reference evidence="5 6" key="1">
    <citation type="submission" date="2024-01" db="EMBL/GenBank/DDBJ databases">
        <title>Complete Genome Sequence of Alkalicoccus halolimnae BZ-SZ-XJ29T, a Moderately Halophilic Bacterium Isolated from a Salt Lake.</title>
        <authorList>
            <person name="Zhao B."/>
        </authorList>
    </citation>
    <scope>NUCLEOTIDE SEQUENCE [LARGE SCALE GENOMIC DNA]</scope>
    <source>
        <strain evidence="5 6">BZ-SZ-XJ29</strain>
    </source>
</reference>
<evidence type="ECO:0000259" key="3">
    <source>
        <dbReference type="SMART" id="SM00644"/>
    </source>
</evidence>
<accession>A0A5C7FB16</accession>
<dbReference type="Gene3D" id="1.10.101.10">
    <property type="entry name" value="PGBD-like superfamily/PGBD"/>
    <property type="match status" value="1"/>
</dbReference>
<dbReference type="InterPro" id="IPR006619">
    <property type="entry name" value="PGRP_domain_met/bac"/>
</dbReference>
<dbReference type="Gene3D" id="3.40.80.10">
    <property type="entry name" value="Peptidoglycan recognition protein-like"/>
    <property type="match status" value="1"/>
</dbReference>
<name>A0A5C7FB16_9BACI</name>
<evidence type="ECO:0000256" key="2">
    <source>
        <dbReference type="ARBA" id="ARBA00032390"/>
    </source>
</evidence>
<dbReference type="EMBL" id="CP144914">
    <property type="protein sequence ID" value="WWD81110.1"/>
    <property type="molecule type" value="Genomic_DNA"/>
</dbReference>
<feature type="domain" description="Peptidoglycan recognition protein family" evidence="4">
    <location>
        <begin position="3"/>
        <end position="133"/>
    </location>
</feature>
<dbReference type="SMART" id="SM00701">
    <property type="entry name" value="PGRP"/>
    <property type="match status" value="1"/>
</dbReference>
<dbReference type="InterPro" id="IPR036366">
    <property type="entry name" value="PGBDSf"/>
</dbReference>
<dbReference type="InterPro" id="IPR036505">
    <property type="entry name" value="Amidase/PGRP_sf"/>
</dbReference>
<dbReference type="InterPro" id="IPR002502">
    <property type="entry name" value="Amidase_domain"/>
</dbReference>
<protein>
    <recommendedName>
        <fullName evidence="2">Autolysin</fullName>
    </recommendedName>
    <alternativeName>
        <fullName evidence="1">Cell wall hydrolase</fullName>
    </alternativeName>
</protein>
<dbReference type="Pfam" id="PF01471">
    <property type="entry name" value="PG_binding_1"/>
    <property type="match status" value="1"/>
</dbReference>
<keyword evidence="6" id="KW-1185">Reference proteome</keyword>
<dbReference type="CDD" id="cd06583">
    <property type="entry name" value="PGRP"/>
    <property type="match status" value="1"/>
</dbReference>
<dbReference type="GO" id="GO:0008270">
    <property type="term" value="F:zinc ion binding"/>
    <property type="evidence" value="ECO:0007669"/>
    <property type="project" value="InterPro"/>
</dbReference>
<dbReference type="Proteomes" id="UP000321816">
    <property type="component" value="Chromosome"/>
</dbReference>
<evidence type="ECO:0000313" key="5">
    <source>
        <dbReference type="EMBL" id="WWD81110.1"/>
    </source>
</evidence>
<dbReference type="GO" id="GO:0008745">
    <property type="term" value="F:N-acetylmuramoyl-L-alanine amidase activity"/>
    <property type="evidence" value="ECO:0007669"/>
    <property type="project" value="InterPro"/>
</dbReference>
<evidence type="ECO:0000313" key="6">
    <source>
        <dbReference type="Proteomes" id="UP000321816"/>
    </source>
</evidence>
<dbReference type="RefSeq" id="WP_147803117.1">
    <property type="nucleotide sequence ID" value="NZ_CP144914.1"/>
</dbReference>
<dbReference type="SUPFAM" id="SSF47090">
    <property type="entry name" value="PGBD-like"/>
    <property type="match status" value="1"/>
</dbReference>
<dbReference type="OrthoDB" id="9812621at2"/>
<dbReference type="InterPro" id="IPR002477">
    <property type="entry name" value="Peptidoglycan-bd-like"/>
</dbReference>
<proteinExistence type="predicted"/>
<dbReference type="Pfam" id="PF01510">
    <property type="entry name" value="Amidase_2"/>
    <property type="match status" value="1"/>
</dbReference>
<evidence type="ECO:0000259" key="4">
    <source>
        <dbReference type="SMART" id="SM00701"/>
    </source>
</evidence>
<feature type="domain" description="N-acetylmuramoyl-L-alanine amidase" evidence="3">
    <location>
        <begin position="13"/>
        <end position="141"/>
    </location>
</feature>
<sequence>MAFIIKDVRKKLLEHRKKTYRTGVLPDNITIHHSATETGNSSAFAAYHVNNHQWPGVGYHYIILKNGVVERCWDDHTVSYHTRGLNTGNIGICLVGNGSFTTSQKSSLIKLIQILLKKYGMDISKVKGHRERRGQTTRCPGFDAGVIRDKLRNDLNSPLLKIGSKGGEVKRMQKILARNVQLSKYGADGIFGLETEKAVKEFQKQRKLTADGIVGVKTWKELLKERKK</sequence>
<organism evidence="5 6">
    <name type="scientific">Alkalicoccus halolimnae</name>
    <dbReference type="NCBI Taxonomy" id="1667239"/>
    <lineage>
        <taxon>Bacteria</taxon>
        <taxon>Bacillati</taxon>
        <taxon>Bacillota</taxon>
        <taxon>Bacilli</taxon>
        <taxon>Bacillales</taxon>
        <taxon>Bacillaceae</taxon>
        <taxon>Alkalicoccus</taxon>
    </lineage>
</organism>
<dbReference type="SUPFAM" id="SSF55846">
    <property type="entry name" value="N-acetylmuramoyl-L-alanine amidase-like"/>
    <property type="match status" value="1"/>
</dbReference>
<dbReference type="GO" id="GO:0009253">
    <property type="term" value="P:peptidoglycan catabolic process"/>
    <property type="evidence" value="ECO:0007669"/>
    <property type="project" value="InterPro"/>
</dbReference>
<dbReference type="InterPro" id="IPR036365">
    <property type="entry name" value="PGBD-like_sf"/>
</dbReference>
<dbReference type="AlphaFoldDB" id="A0A5C7FB16"/>
<dbReference type="SMART" id="SM00644">
    <property type="entry name" value="Ami_2"/>
    <property type="match status" value="1"/>
</dbReference>
<evidence type="ECO:0000256" key="1">
    <source>
        <dbReference type="ARBA" id="ARBA00030881"/>
    </source>
</evidence>